<comment type="similarity">
    <text evidence="1">Belongs to the outer membrane factor (OMF) (TC 1.B.17) family.</text>
</comment>
<evidence type="ECO:0000256" key="1">
    <source>
        <dbReference type="ARBA" id="ARBA00007613"/>
    </source>
</evidence>
<accession>A0A7V6A2A7</accession>
<proteinExistence type="inferred from homology"/>
<dbReference type="AlphaFoldDB" id="A0A7V6A2A7"/>
<gene>
    <name evidence="2" type="ORF">ENV52_04250</name>
</gene>
<dbReference type="InterPro" id="IPR003423">
    <property type="entry name" value="OMP_efflux"/>
</dbReference>
<comment type="caution">
    <text evidence="2">The sequence shown here is derived from an EMBL/GenBank/DDBJ whole genome shotgun (WGS) entry which is preliminary data.</text>
</comment>
<name>A0A7V6A2A7_9BACT</name>
<reference evidence="2" key="1">
    <citation type="journal article" date="2020" name="mSystems">
        <title>Genome- and Community-Level Interaction Insights into Carbon Utilization and Element Cycling Functions of Hydrothermarchaeota in Hydrothermal Sediment.</title>
        <authorList>
            <person name="Zhou Z."/>
            <person name="Liu Y."/>
            <person name="Xu W."/>
            <person name="Pan J."/>
            <person name="Luo Z.H."/>
            <person name="Li M."/>
        </authorList>
    </citation>
    <scope>NUCLEOTIDE SEQUENCE [LARGE SCALE GENOMIC DNA]</scope>
    <source>
        <strain evidence="2">SpSt-767</strain>
    </source>
</reference>
<dbReference type="InterPro" id="IPR010131">
    <property type="entry name" value="MdtP/NodT-like"/>
</dbReference>
<evidence type="ECO:0000313" key="2">
    <source>
        <dbReference type="EMBL" id="HHS28894.1"/>
    </source>
</evidence>
<dbReference type="PANTHER" id="PTHR30203:SF24">
    <property type="entry name" value="BLR4935 PROTEIN"/>
    <property type="match status" value="1"/>
</dbReference>
<sequence length="444" mass="49810">MTTITPLFFISSCRLAFITLLWGLFFLGGGLAVKAQEPAGLPTDLTALIAEALQANPTIKEKAQITAAAKEAIRPAGALDNPEVSLGFLSIPTDTFALNQVDMTQAPEIGIKQKFPFPGKRRLRSEVAEEQSKAEEFSQQDKVNEIRSRVIQGYWNLSLAYAGYDITQKDKELWQQVVEVAQTRYAVGQGMQADVLQAQVELGNYLDRLLQYHQREESIIADLNALRSRPPNTTIARPQPLKARPFNLNLDTLLRLAAEHPQLQALKSQIAKQEKAVQLAHKDFLPDFGVGVAYGFRENTQAGMIRPDFFSGTVSLDLPIWWKAKQKPKLREQEARKNAAESAYQSTWNQIAAAIKDRFATLQRLSQQIQLYGQGIIPQARQAAEASLAAYRTGTLDFARLTQNYLAMYSAELKYQEYLKDFEGTWAELEWLVGQELPRFGAMK</sequence>
<organism evidence="2">
    <name type="scientific">Desulfobacca acetoxidans</name>
    <dbReference type="NCBI Taxonomy" id="60893"/>
    <lineage>
        <taxon>Bacteria</taxon>
        <taxon>Pseudomonadati</taxon>
        <taxon>Thermodesulfobacteriota</taxon>
        <taxon>Desulfobaccia</taxon>
        <taxon>Desulfobaccales</taxon>
        <taxon>Desulfobaccaceae</taxon>
        <taxon>Desulfobacca</taxon>
    </lineage>
</organism>
<dbReference type="SUPFAM" id="SSF56954">
    <property type="entry name" value="Outer membrane efflux proteins (OEP)"/>
    <property type="match status" value="1"/>
</dbReference>
<dbReference type="EMBL" id="DTGR01000066">
    <property type="protein sequence ID" value="HHS28894.1"/>
    <property type="molecule type" value="Genomic_DNA"/>
</dbReference>
<dbReference type="Pfam" id="PF02321">
    <property type="entry name" value="OEP"/>
    <property type="match status" value="2"/>
</dbReference>
<dbReference type="Gene3D" id="1.20.1600.10">
    <property type="entry name" value="Outer membrane efflux proteins (OEP)"/>
    <property type="match status" value="1"/>
</dbReference>
<dbReference type="PANTHER" id="PTHR30203">
    <property type="entry name" value="OUTER MEMBRANE CATION EFFLUX PROTEIN"/>
    <property type="match status" value="1"/>
</dbReference>
<dbReference type="GO" id="GO:0015562">
    <property type="term" value="F:efflux transmembrane transporter activity"/>
    <property type="evidence" value="ECO:0007669"/>
    <property type="project" value="InterPro"/>
</dbReference>
<protein>
    <submittedName>
        <fullName evidence="2">TolC family protein</fullName>
    </submittedName>
</protein>